<reference evidence="2 3" key="1">
    <citation type="submission" date="2019-05" db="EMBL/GenBank/DDBJ databases">
        <title>Complete genome sequencing of Anaerostipes rhamnosivorans.</title>
        <authorList>
            <person name="Bui T.P.N."/>
            <person name="de Vos W.M."/>
        </authorList>
    </citation>
    <scope>NUCLEOTIDE SEQUENCE [LARGE SCALE GENOMIC DNA]</scope>
    <source>
        <strain evidence="2 3">1y2</strain>
    </source>
</reference>
<dbReference type="AlphaFoldDB" id="A0A4V1EGP0"/>
<evidence type="ECO:0000256" key="1">
    <source>
        <dbReference type="SAM" id="Phobius"/>
    </source>
</evidence>
<keyword evidence="1" id="KW-1133">Transmembrane helix</keyword>
<proteinExistence type="predicted"/>
<sequence>MRNKWNKEKTKEMKDFYRSILLISLGITMLLIFQVMLM</sequence>
<evidence type="ECO:0000313" key="3">
    <source>
        <dbReference type="Proteomes" id="UP000298653"/>
    </source>
</evidence>
<keyword evidence="1" id="KW-0472">Membrane</keyword>
<keyword evidence="3" id="KW-1185">Reference proteome</keyword>
<name>A0A4V1EGP0_9FIRM</name>
<accession>A0A4V1EGP0</accession>
<dbReference type="EMBL" id="CP040058">
    <property type="protein sequence ID" value="QCP36750.1"/>
    <property type="molecule type" value="Genomic_DNA"/>
</dbReference>
<keyword evidence="1" id="KW-0812">Transmembrane</keyword>
<evidence type="ECO:0000313" key="2">
    <source>
        <dbReference type="EMBL" id="QCP36750.1"/>
    </source>
</evidence>
<dbReference type="KEGG" id="arf:AR1Y2_3296"/>
<dbReference type="Proteomes" id="UP000298653">
    <property type="component" value="Chromosome"/>
</dbReference>
<feature type="transmembrane region" description="Helical" evidence="1">
    <location>
        <begin position="20"/>
        <end position="37"/>
    </location>
</feature>
<protein>
    <submittedName>
        <fullName evidence="2">Uncharacterized protein</fullName>
    </submittedName>
</protein>
<gene>
    <name evidence="2" type="ORF">AR1Y2_3296</name>
</gene>
<organism evidence="2 3">
    <name type="scientific">Anaerostipes rhamnosivorans</name>
    <dbReference type="NCBI Taxonomy" id="1229621"/>
    <lineage>
        <taxon>Bacteria</taxon>
        <taxon>Bacillati</taxon>
        <taxon>Bacillota</taxon>
        <taxon>Clostridia</taxon>
        <taxon>Lachnospirales</taxon>
        <taxon>Lachnospiraceae</taxon>
        <taxon>Anaerostipes</taxon>
    </lineage>
</organism>